<accession>D4LDD6</accession>
<dbReference type="PATRIC" id="fig|213810.4.peg.1437"/>
<feature type="compositionally biased region" description="Acidic residues" evidence="1">
    <location>
        <begin position="360"/>
        <end position="372"/>
    </location>
</feature>
<dbReference type="RefSeq" id="WP_015558537.1">
    <property type="nucleotide sequence ID" value="NC_021039.1"/>
</dbReference>
<keyword evidence="2" id="KW-0732">Signal</keyword>
<dbReference type="GeneID" id="83156257"/>
<name>D4LDD6_RUMC1</name>
<dbReference type="CDD" id="cd00688">
    <property type="entry name" value="ISOPREN_C2_like"/>
    <property type="match status" value="1"/>
</dbReference>
<dbReference type="AlphaFoldDB" id="D4LDD6"/>
<dbReference type="HOGENOM" id="CLU_602536_0_0_9"/>
<reference evidence="3" key="2">
    <citation type="submission" date="2010-03" db="EMBL/GenBank/DDBJ databases">
        <authorList>
            <person name="Pajon A."/>
        </authorList>
    </citation>
    <scope>NUCLEOTIDE SEQUENCE</scope>
    <source>
        <strain evidence="3">Type strain: 18P13</strain>
    </source>
</reference>
<feature type="region of interest" description="Disordered" evidence="1">
    <location>
        <begin position="340"/>
        <end position="394"/>
    </location>
</feature>
<reference evidence="3" key="1">
    <citation type="submission" date="2010-03" db="EMBL/GenBank/DDBJ databases">
        <title>The genome sequence of Ruminococcus sp. 18P13.</title>
        <authorList>
            <consortium name="metaHIT consortium -- http://www.metahit.eu/"/>
            <person name="Pajon A."/>
            <person name="Turner K."/>
            <person name="Parkhill J."/>
            <person name="Bernalier A."/>
        </authorList>
    </citation>
    <scope>NUCLEOTIDE SEQUENCE [LARGE SCALE GENOMIC DNA]</scope>
    <source>
        <strain evidence="3">Type strain: 18P13</strain>
    </source>
</reference>
<proteinExistence type="predicted"/>
<sequence length="454" mass="48271">MRKGILIAGISAALLLGMPRFVCGASYEQELSDAAAWHRQHEQDKPGASETDWFTFAVERAPSLQEQGDPAALEAYVAQKYQTAQKLSPAKATEWHRISLTLRAMGVDPAGCADGTIDLIADGTYNRGNTAALDRQGLTGWIWALITLHSGAYAVPANAHDTEADMIRQLLSRQLPDGGFALAGTSGDVDVTASVVAALAPLYEADRVYTYTRRSDGAACAVTIRQVVDACMELLSERQLESGGFASYGTENAESAAQVILALLSLGRDPRLDAAFQAGGHSPVDALLAYRRQDGGFAHIASQTGSNVIATNQCMLALAGLQRLDAGMQSVYELTDVPLRQEPEHTAPPTVTESIGTDAPEPEETMPPEETDIPAQTSDDAEETTAVQTTARTESVGGTVTAYTQTQVVNTGTGIRTAPAEATEQSHPAVTCSWWVLGLVCMALGGCMLWEKKE</sequence>
<evidence type="ECO:0000256" key="1">
    <source>
        <dbReference type="SAM" id="MobiDB-lite"/>
    </source>
</evidence>
<dbReference type="KEGG" id="rch:RUM_15380"/>
<dbReference type="SUPFAM" id="SSF48239">
    <property type="entry name" value="Terpenoid cyclases/Protein prenyltransferases"/>
    <property type="match status" value="1"/>
</dbReference>
<evidence type="ECO:0008006" key="5">
    <source>
        <dbReference type="Google" id="ProtNLM"/>
    </source>
</evidence>
<dbReference type="STRING" id="213810.RUM_15380"/>
<feature type="signal peptide" evidence="2">
    <location>
        <begin position="1"/>
        <end position="24"/>
    </location>
</feature>
<keyword evidence="4" id="KW-1185">Reference proteome</keyword>
<gene>
    <name evidence="3" type="ordered locus">RUM_15380</name>
</gene>
<protein>
    <recommendedName>
        <fullName evidence="5">Prenyltransferase and squalene oxidase repeat</fullName>
    </recommendedName>
</protein>
<dbReference type="EMBL" id="FP929052">
    <property type="protein sequence ID" value="CBL17631.1"/>
    <property type="molecule type" value="Genomic_DNA"/>
</dbReference>
<feature type="chain" id="PRO_5003061359" description="Prenyltransferase and squalene oxidase repeat" evidence="2">
    <location>
        <begin position="25"/>
        <end position="454"/>
    </location>
</feature>
<dbReference type="Proteomes" id="UP000007054">
    <property type="component" value="Chromosome"/>
</dbReference>
<dbReference type="InterPro" id="IPR008930">
    <property type="entry name" value="Terpenoid_cyclase/PrenylTrfase"/>
</dbReference>
<dbReference type="Gene3D" id="1.50.10.20">
    <property type="match status" value="1"/>
</dbReference>
<evidence type="ECO:0000256" key="2">
    <source>
        <dbReference type="SAM" id="SignalP"/>
    </source>
</evidence>
<evidence type="ECO:0000313" key="3">
    <source>
        <dbReference type="EMBL" id="CBL17631.1"/>
    </source>
</evidence>
<feature type="compositionally biased region" description="Polar residues" evidence="1">
    <location>
        <begin position="385"/>
        <end position="394"/>
    </location>
</feature>
<organism evidence="3 4">
    <name type="scientific">Ruminococcus champanellensis (strain DSM 18848 / JCM 17042 / KCTC 15320 / 18P13)</name>
    <dbReference type="NCBI Taxonomy" id="213810"/>
    <lineage>
        <taxon>Bacteria</taxon>
        <taxon>Bacillati</taxon>
        <taxon>Bacillota</taxon>
        <taxon>Clostridia</taxon>
        <taxon>Eubacteriales</taxon>
        <taxon>Oscillospiraceae</taxon>
        <taxon>Ruminococcus</taxon>
    </lineage>
</organism>
<evidence type="ECO:0000313" key="4">
    <source>
        <dbReference type="Proteomes" id="UP000007054"/>
    </source>
</evidence>